<evidence type="ECO:0000313" key="2">
    <source>
        <dbReference type="EMBL" id="SDN40690.1"/>
    </source>
</evidence>
<evidence type="ECO:0000256" key="1">
    <source>
        <dbReference type="SAM" id="MobiDB-lite"/>
    </source>
</evidence>
<dbReference type="EMBL" id="FNHE01000019">
    <property type="protein sequence ID" value="SDN40690.1"/>
    <property type="molecule type" value="Genomic_DNA"/>
</dbReference>
<name>A0A1H0B4V5_9ACTN</name>
<dbReference type="OrthoDB" id="4336303at2"/>
<gene>
    <name evidence="2" type="ORF">SAMN05660642_04780</name>
</gene>
<feature type="compositionally biased region" description="Low complexity" evidence="1">
    <location>
        <begin position="372"/>
        <end position="383"/>
    </location>
</feature>
<protein>
    <submittedName>
        <fullName evidence="2">Uncharacterized protein</fullName>
    </submittedName>
</protein>
<evidence type="ECO:0000313" key="3">
    <source>
        <dbReference type="Proteomes" id="UP000198680"/>
    </source>
</evidence>
<dbReference type="AlphaFoldDB" id="A0A1H0B4V5"/>
<feature type="region of interest" description="Disordered" evidence="1">
    <location>
        <begin position="356"/>
        <end position="409"/>
    </location>
</feature>
<accession>A0A1H0B4V5</accession>
<organism evidence="2 3">
    <name type="scientific">Geodermatophilus siccatus</name>
    <dbReference type="NCBI Taxonomy" id="1137991"/>
    <lineage>
        <taxon>Bacteria</taxon>
        <taxon>Bacillati</taxon>
        <taxon>Actinomycetota</taxon>
        <taxon>Actinomycetes</taxon>
        <taxon>Geodermatophilales</taxon>
        <taxon>Geodermatophilaceae</taxon>
        <taxon>Geodermatophilus</taxon>
    </lineage>
</organism>
<dbReference type="Proteomes" id="UP000198680">
    <property type="component" value="Unassembled WGS sequence"/>
</dbReference>
<reference evidence="3" key="1">
    <citation type="submission" date="2016-10" db="EMBL/GenBank/DDBJ databases">
        <authorList>
            <person name="Varghese N."/>
            <person name="Submissions S."/>
        </authorList>
    </citation>
    <scope>NUCLEOTIDE SEQUENCE [LARGE SCALE GENOMIC DNA]</scope>
    <source>
        <strain evidence="3">DSM 45419</strain>
    </source>
</reference>
<dbReference type="RefSeq" id="WP_091224215.1">
    <property type="nucleotide sequence ID" value="NZ_FNHE01000019.1"/>
</dbReference>
<sequence>MTVPLRFRQVNDYAWAHRFLSGFPNFHEANYGQGVVRGTFLLGGDVAEWRDIRAADLGNPPPDDVGARFRATNDWAARNGYVSGFPNFHQANYGAGTVYGSILIRRGGAEWRDVPAAQLGNPPAGDVPARFRATNDWAVRNGFAAGFPNFHQANYGAGIVYGTILFRPGSIQWRDVFAYVTDIYSRFRFDPAITAAQRQRLFERHSFALTRHASCGNLTPSERANLLSAYGREIWHGINTDPSANASAQVGGSQIWVNFTNLFPQNDNEVAQTLIHEMMHCAGYSHPVRRDPPNPTPDVPGDNGPYYGTPPLRSEFCIAGFQSDRTLALGQDTISAARPRACTPDGDVFTVASEVSPSIQHFSDRPEDEGPAEGYATEAAAEGAGDGHPAEMPSPRAASAAPGDGEPLRVRVRELARQLEQLTDPG</sequence>
<keyword evidence="3" id="KW-1185">Reference proteome</keyword>
<proteinExistence type="predicted"/>